<evidence type="ECO:0000256" key="4">
    <source>
        <dbReference type="ARBA" id="ARBA00022771"/>
    </source>
</evidence>
<comment type="subcellular location">
    <subcellularLocation>
        <location evidence="1">Nucleus</location>
        <location evidence="1">Nucleolus</location>
    </subcellularLocation>
</comment>
<dbReference type="OrthoDB" id="428577at2759"/>
<dbReference type="GO" id="GO:0042790">
    <property type="term" value="P:nucleolar large rRNA transcription by RNA polymerase I"/>
    <property type="evidence" value="ECO:0007669"/>
    <property type="project" value="TreeGrafter"/>
</dbReference>
<dbReference type="GO" id="GO:0070860">
    <property type="term" value="C:RNA polymerase I core factor complex"/>
    <property type="evidence" value="ECO:0007669"/>
    <property type="project" value="InterPro"/>
</dbReference>
<evidence type="ECO:0000259" key="11">
    <source>
        <dbReference type="Pfam" id="PF20644"/>
    </source>
</evidence>
<evidence type="ECO:0000313" key="14">
    <source>
        <dbReference type="Proteomes" id="UP000605846"/>
    </source>
</evidence>
<name>A0A8H7BHE4_9FUNG</name>
<evidence type="ECO:0000256" key="9">
    <source>
        <dbReference type="ARBA" id="ARBA00023242"/>
    </source>
</evidence>
<feature type="domain" description="Rrn7/TAF1B N-terminal cyclin" evidence="11">
    <location>
        <begin position="2"/>
        <end position="114"/>
    </location>
</feature>
<dbReference type="InterPro" id="IPR033599">
    <property type="entry name" value="TAF1B/Rrn7"/>
</dbReference>
<feature type="compositionally biased region" description="Basic and acidic residues" evidence="10">
    <location>
        <begin position="342"/>
        <end position="352"/>
    </location>
</feature>
<accession>A0A8H7BHE4</accession>
<protein>
    <submittedName>
        <fullName evidence="13">Pol I core factor CF</fullName>
    </submittedName>
</protein>
<comment type="caution">
    <text evidence="13">The sequence shown here is derived from an EMBL/GenBank/DDBJ whole genome shotgun (WGS) entry which is preliminary data.</text>
</comment>
<keyword evidence="4" id="KW-0863">Zinc-finger</keyword>
<keyword evidence="5" id="KW-0862">Zinc</keyword>
<dbReference type="Proteomes" id="UP000605846">
    <property type="component" value="Unassembled WGS sequence"/>
</dbReference>
<dbReference type="PANTHER" id="PTHR31576">
    <property type="entry name" value="TATA BOX-BINDING PROTEIN-ASSOCIATED FACTOR RNA POLYMERASE I SUBUNIT B"/>
    <property type="match status" value="1"/>
</dbReference>
<evidence type="ECO:0000256" key="6">
    <source>
        <dbReference type="ARBA" id="ARBA00023015"/>
    </source>
</evidence>
<dbReference type="EMBL" id="JABAYA010000146">
    <property type="protein sequence ID" value="KAF7723578.1"/>
    <property type="molecule type" value="Genomic_DNA"/>
</dbReference>
<comment type="similarity">
    <text evidence="2">Belongs to the RRN7/TAF1B family.</text>
</comment>
<keyword evidence="7" id="KW-0238">DNA-binding</keyword>
<evidence type="ECO:0000313" key="13">
    <source>
        <dbReference type="EMBL" id="KAF7723578.1"/>
    </source>
</evidence>
<feature type="domain" description="Rrn7/TAF1B C-terminal cyclin" evidence="12">
    <location>
        <begin position="146"/>
        <end position="268"/>
    </location>
</feature>
<sequence>MFEHVVREIWLSYISKTNTILTDAFAEEEYTSRPNRRRSIEDDLEEEDLYEETNTKDLGPQLKGTWPGLHFSHTIVFCYLACLWLRWPVMLNDIRRWCVTGQLPYARILKSLPKEFMQRIDMSTGETIYQIPPVLKIFRATEKYKYMFEACCNVTFPESNTPFLIYRCCKQFYLPVEMYFCITRLLEYYPKNRRILNRPNTFFAELPLIDLRIIISALITVKLCYVLDDDEDCNTVYDDIAFTPLMDKKEWLTNIRKNAERWKEMQEKNDVTSSSADLSLLIDFIRNVDVGDISKAGERITSNMAHNYLTKMSRMLGVDILLDPKQESVFMNPPSPAQFTERTNDPPRERPMGKTYHSYSNPSRYQAHPKEIFRKEYELLVDLAARISGFSFEEVHQELVRFELRLQRMMRQ</sequence>
<dbReference type="InterPro" id="IPR048540">
    <property type="entry name" value="Rrn7_cyclin_N"/>
</dbReference>
<dbReference type="AlphaFoldDB" id="A0A8H7BHE4"/>
<evidence type="ECO:0000259" key="12">
    <source>
        <dbReference type="Pfam" id="PF20645"/>
    </source>
</evidence>
<dbReference type="Pfam" id="PF20644">
    <property type="entry name" value="Rrn7_cyclin_N"/>
    <property type="match status" value="1"/>
</dbReference>
<evidence type="ECO:0000256" key="8">
    <source>
        <dbReference type="ARBA" id="ARBA00023163"/>
    </source>
</evidence>
<keyword evidence="9" id="KW-0539">Nucleus</keyword>
<proteinExistence type="inferred from homology"/>
<dbReference type="GO" id="GO:0001164">
    <property type="term" value="F:RNA polymerase I core promoter sequence-specific DNA binding"/>
    <property type="evidence" value="ECO:0007669"/>
    <property type="project" value="InterPro"/>
</dbReference>
<evidence type="ECO:0000256" key="7">
    <source>
        <dbReference type="ARBA" id="ARBA00023125"/>
    </source>
</evidence>
<reference evidence="13" key="1">
    <citation type="submission" date="2020-01" db="EMBL/GenBank/DDBJ databases">
        <title>Genome Sequencing of Three Apophysomyces-Like Fungal Strains Confirms a Novel Fungal Genus in the Mucoromycota with divergent Burkholderia-like Endosymbiotic Bacteria.</title>
        <authorList>
            <person name="Stajich J.E."/>
            <person name="Macias A.M."/>
            <person name="Carter-House D."/>
            <person name="Lovett B."/>
            <person name="Kasson L.R."/>
            <person name="Berry K."/>
            <person name="Grigoriev I."/>
            <person name="Chang Y."/>
            <person name="Spatafora J."/>
            <person name="Kasson M.T."/>
        </authorList>
    </citation>
    <scope>NUCLEOTIDE SEQUENCE</scope>
    <source>
        <strain evidence="13">NRRL A-21654</strain>
    </source>
</reference>
<evidence type="ECO:0000256" key="3">
    <source>
        <dbReference type="ARBA" id="ARBA00022723"/>
    </source>
</evidence>
<dbReference type="InterPro" id="IPR048538">
    <property type="entry name" value="Rrn7_cyclin_C"/>
</dbReference>
<keyword evidence="3" id="KW-0479">Metal-binding</keyword>
<dbReference type="Pfam" id="PF20645">
    <property type="entry name" value="Rrn7_cyclin_C"/>
    <property type="match status" value="1"/>
</dbReference>
<keyword evidence="14" id="KW-1185">Reference proteome</keyword>
<evidence type="ECO:0000256" key="2">
    <source>
        <dbReference type="ARBA" id="ARBA00006899"/>
    </source>
</evidence>
<evidence type="ECO:0000256" key="5">
    <source>
        <dbReference type="ARBA" id="ARBA00022833"/>
    </source>
</evidence>
<feature type="region of interest" description="Disordered" evidence="10">
    <location>
        <begin position="331"/>
        <end position="363"/>
    </location>
</feature>
<gene>
    <name evidence="13" type="primary">RRN7</name>
    <name evidence="13" type="ORF">EC973_001819</name>
</gene>
<organism evidence="13 14">
    <name type="scientific">Apophysomyces ossiformis</name>
    <dbReference type="NCBI Taxonomy" id="679940"/>
    <lineage>
        <taxon>Eukaryota</taxon>
        <taxon>Fungi</taxon>
        <taxon>Fungi incertae sedis</taxon>
        <taxon>Mucoromycota</taxon>
        <taxon>Mucoromycotina</taxon>
        <taxon>Mucoromycetes</taxon>
        <taxon>Mucorales</taxon>
        <taxon>Mucorineae</taxon>
        <taxon>Mucoraceae</taxon>
        <taxon>Apophysomyces</taxon>
    </lineage>
</organism>
<keyword evidence="6" id="KW-0805">Transcription regulation</keyword>
<evidence type="ECO:0000256" key="10">
    <source>
        <dbReference type="SAM" id="MobiDB-lite"/>
    </source>
</evidence>
<dbReference type="GO" id="GO:0008270">
    <property type="term" value="F:zinc ion binding"/>
    <property type="evidence" value="ECO:0007669"/>
    <property type="project" value="UniProtKB-KW"/>
</dbReference>
<dbReference type="PANTHER" id="PTHR31576:SF2">
    <property type="entry name" value="TATA BOX-BINDING PROTEIN-ASSOCIATED FACTOR RNA POLYMERASE I SUBUNIT B"/>
    <property type="match status" value="1"/>
</dbReference>
<evidence type="ECO:0000256" key="1">
    <source>
        <dbReference type="ARBA" id="ARBA00004604"/>
    </source>
</evidence>
<keyword evidence="8" id="KW-0804">Transcription</keyword>